<keyword evidence="5" id="KW-0521">NADP</keyword>
<evidence type="ECO:0000313" key="10">
    <source>
        <dbReference type="Proteomes" id="UP000008066"/>
    </source>
</evidence>
<dbReference type="PANTHER" id="PTHR48069:SF3">
    <property type="entry name" value="DIHYDROFOLATE REDUCTASE"/>
    <property type="match status" value="1"/>
</dbReference>
<evidence type="ECO:0000256" key="7">
    <source>
        <dbReference type="RuleBase" id="RU004474"/>
    </source>
</evidence>
<dbReference type="InterPro" id="IPR017925">
    <property type="entry name" value="DHFR_CS"/>
</dbReference>
<name>G0S5Q8_CHATD</name>
<dbReference type="Gene3D" id="3.40.430.10">
    <property type="entry name" value="Dihydrofolate Reductase, subunit A"/>
    <property type="match status" value="1"/>
</dbReference>
<dbReference type="GO" id="GO:0046452">
    <property type="term" value="P:dihydrofolate metabolic process"/>
    <property type="evidence" value="ECO:0007669"/>
    <property type="project" value="TreeGrafter"/>
</dbReference>
<dbReference type="Pfam" id="PF00186">
    <property type="entry name" value="DHFR_1"/>
    <property type="match status" value="1"/>
</dbReference>
<gene>
    <name evidence="9" type="ORF">CTHT_0025130</name>
</gene>
<keyword evidence="10" id="KW-1185">Reference proteome</keyword>
<dbReference type="eggNOG" id="KOG1324">
    <property type="taxonomic scope" value="Eukaryota"/>
</dbReference>
<feature type="domain" description="DHFR" evidence="8">
    <location>
        <begin position="5"/>
        <end position="231"/>
    </location>
</feature>
<dbReference type="GO" id="GO:0050661">
    <property type="term" value="F:NADP binding"/>
    <property type="evidence" value="ECO:0007669"/>
    <property type="project" value="InterPro"/>
</dbReference>
<dbReference type="HOGENOM" id="CLU_043966_2_1_1"/>
<dbReference type="GO" id="GO:0046654">
    <property type="term" value="P:tetrahydrofolate biosynthetic process"/>
    <property type="evidence" value="ECO:0007669"/>
    <property type="project" value="UniProtKB-UniPathway"/>
</dbReference>
<dbReference type="RefSeq" id="XP_006692973.1">
    <property type="nucleotide sequence ID" value="XM_006692910.1"/>
</dbReference>
<protein>
    <recommendedName>
        <fullName evidence="3">Dihydrofolate reductase</fullName>
        <ecNumber evidence="2">1.5.1.3</ecNumber>
    </recommendedName>
</protein>
<dbReference type="PROSITE" id="PS00075">
    <property type="entry name" value="DHFR_1"/>
    <property type="match status" value="1"/>
</dbReference>
<dbReference type="PRINTS" id="PR00070">
    <property type="entry name" value="DHFR"/>
</dbReference>
<evidence type="ECO:0000256" key="3">
    <source>
        <dbReference type="ARBA" id="ARBA00018886"/>
    </source>
</evidence>
<comment type="similarity">
    <text evidence="7">Belongs to the dihydrofolate reductase family.</text>
</comment>
<proteinExistence type="inferred from homology"/>
<dbReference type="SUPFAM" id="SSF53597">
    <property type="entry name" value="Dihydrofolate reductase-like"/>
    <property type="match status" value="1"/>
</dbReference>
<evidence type="ECO:0000256" key="6">
    <source>
        <dbReference type="ARBA" id="ARBA00023002"/>
    </source>
</evidence>
<dbReference type="Proteomes" id="UP000008066">
    <property type="component" value="Unassembled WGS sequence"/>
</dbReference>
<evidence type="ECO:0000313" key="9">
    <source>
        <dbReference type="EMBL" id="EGS20677.1"/>
    </source>
</evidence>
<dbReference type="UniPathway" id="UPA00077">
    <property type="reaction ID" value="UER00158"/>
</dbReference>
<dbReference type="GO" id="GO:0006730">
    <property type="term" value="P:one-carbon metabolic process"/>
    <property type="evidence" value="ECO:0007669"/>
    <property type="project" value="UniProtKB-KW"/>
</dbReference>
<evidence type="ECO:0000256" key="4">
    <source>
        <dbReference type="ARBA" id="ARBA00022563"/>
    </source>
</evidence>
<dbReference type="GO" id="GO:0004146">
    <property type="term" value="F:dihydrofolate reductase activity"/>
    <property type="evidence" value="ECO:0007669"/>
    <property type="project" value="UniProtKB-EC"/>
</dbReference>
<evidence type="ECO:0000256" key="5">
    <source>
        <dbReference type="ARBA" id="ARBA00022857"/>
    </source>
</evidence>
<dbReference type="InterPro" id="IPR001796">
    <property type="entry name" value="DHFR_dom"/>
</dbReference>
<keyword evidence="6" id="KW-0560">Oxidoreductase</keyword>
<dbReference type="EMBL" id="GL988041">
    <property type="protein sequence ID" value="EGS20677.1"/>
    <property type="molecule type" value="Genomic_DNA"/>
</dbReference>
<comment type="pathway">
    <text evidence="1">Cofactor biosynthesis; tetrahydrofolate biosynthesis; 5,6,7,8-tetrahydrofolate from 7,8-dihydrofolate: step 1/1.</text>
</comment>
<dbReference type="KEGG" id="cthr:CTHT_0025130"/>
<dbReference type="PROSITE" id="PS51330">
    <property type="entry name" value="DHFR_2"/>
    <property type="match status" value="1"/>
</dbReference>
<dbReference type="AlphaFoldDB" id="G0S5Q8"/>
<reference evidence="9 10" key="1">
    <citation type="journal article" date="2011" name="Cell">
        <title>Insight into structure and assembly of the nuclear pore complex by utilizing the genome of a eukaryotic thermophile.</title>
        <authorList>
            <person name="Amlacher S."/>
            <person name="Sarges P."/>
            <person name="Flemming D."/>
            <person name="van Noort V."/>
            <person name="Kunze R."/>
            <person name="Devos D.P."/>
            <person name="Arumugam M."/>
            <person name="Bork P."/>
            <person name="Hurt E."/>
        </authorList>
    </citation>
    <scope>NUCLEOTIDE SEQUENCE [LARGE SCALE GENOMIC DNA]</scope>
    <source>
        <strain evidence="10">DSM 1495 / CBS 144.50 / IMI 039719</strain>
    </source>
</reference>
<dbReference type="GO" id="GO:0005739">
    <property type="term" value="C:mitochondrion"/>
    <property type="evidence" value="ECO:0007669"/>
    <property type="project" value="TreeGrafter"/>
</dbReference>
<dbReference type="GeneID" id="18256551"/>
<dbReference type="OrthoDB" id="414698at2759"/>
<evidence type="ECO:0000256" key="2">
    <source>
        <dbReference type="ARBA" id="ARBA00012856"/>
    </source>
</evidence>
<dbReference type="STRING" id="759272.G0S5Q8"/>
<dbReference type="PANTHER" id="PTHR48069">
    <property type="entry name" value="DIHYDROFOLATE REDUCTASE"/>
    <property type="match status" value="1"/>
</dbReference>
<sequence length="234" mass="26181">MPSLDLTLIVAAAARDMGIGRNGTLPWKGLKKEMAYFARVTKRPPPSALSASSEEKQQTRKLQNAVIMGRKTWESIPPKFRPLPGRLNVVISRTVGDEVVKGGVADEVKRADVLTARSLEEALALLQKRHQDEKGDGDVGRVFVIGGAQIYDAALALPETRRIVLTRVRKEEGEFECDAFFPVRLDAQENGGSREWRRVSQEEMDAWVGEEVPRGVQREAGAEYEFEMWERMSS</sequence>
<keyword evidence="4" id="KW-0554">One-carbon metabolism</keyword>
<dbReference type="GO" id="GO:0046655">
    <property type="term" value="P:folic acid metabolic process"/>
    <property type="evidence" value="ECO:0007669"/>
    <property type="project" value="TreeGrafter"/>
</dbReference>
<dbReference type="OMA" id="QYEFQMW"/>
<evidence type="ECO:0000256" key="1">
    <source>
        <dbReference type="ARBA" id="ARBA00004903"/>
    </source>
</evidence>
<accession>G0S5Q8</accession>
<evidence type="ECO:0000259" key="8">
    <source>
        <dbReference type="PROSITE" id="PS51330"/>
    </source>
</evidence>
<dbReference type="EC" id="1.5.1.3" evidence="2"/>
<dbReference type="InterPro" id="IPR024072">
    <property type="entry name" value="DHFR-like_dom_sf"/>
</dbReference>
<dbReference type="CDD" id="cd00209">
    <property type="entry name" value="DHFR"/>
    <property type="match status" value="1"/>
</dbReference>
<dbReference type="InterPro" id="IPR012259">
    <property type="entry name" value="DHFR"/>
</dbReference>
<organism evidence="10">
    <name type="scientific">Chaetomium thermophilum (strain DSM 1495 / CBS 144.50 / IMI 039719)</name>
    <name type="common">Thermochaetoides thermophila</name>
    <dbReference type="NCBI Taxonomy" id="759272"/>
    <lineage>
        <taxon>Eukaryota</taxon>
        <taxon>Fungi</taxon>
        <taxon>Dikarya</taxon>
        <taxon>Ascomycota</taxon>
        <taxon>Pezizomycotina</taxon>
        <taxon>Sordariomycetes</taxon>
        <taxon>Sordariomycetidae</taxon>
        <taxon>Sordariales</taxon>
        <taxon>Chaetomiaceae</taxon>
        <taxon>Thermochaetoides</taxon>
    </lineage>
</organism>